<accession>A0A2S7EYK6</accession>
<protein>
    <submittedName>
        <fullName evidence="3">Short chain dehydrogenase</fullName>
    </submittedName>
</protein>
<dbReference type="InterPro" id="IPR002347">
    <property type="entry name" value="SDR_fam"/>
</dbReference>
<gene>
    <name evidence="3" type="ORF">XhyaCFBP1156_08495</name>
</gene>
<dbReference type="Gene3D" id="3.40.50.720">
    <property type="entry name" value="NAD(P)-binding Rossmann-like Domain"/>
    <property type="match status" value="1"/>
</dbReference>
<dbReference type="Proteomes" id="UP000238261">
    <property type="component" value="Unassembled WGS sequence"/>
</dbReference>
<organism evidence="3 4">
    <name type="scientific">Xanthomonas hyacinthi</name>
    <dbReference type="NCBI Taxonomy" id="56455"/>
    <lineage>
        <taxon>Bacteria</taxon>
        <taxon>Pseudomonadati</taxon>
        <taxon>Pseudomonadota</taxon>
        <taxon>Gammaproteobacteria</taxon>
        <taxon>Lysobacterales</taxon>
        <taxon>Lysobacteraceae</taxon>
        <taxon>Xanthomonas</taxon>
    </lineage>
</organism>
<reference evidence="4" key="1">
    <citation type="submission" date="2016-08" db="EMBL/GenBank/DDBJ databases">
        <authorList>
            <person name="Merda D."/>
            <person name="Briand M."/>
            <person name="Taghouti G."/>
            <person name="Carrere S."/>
            <person name="Gouzy J."/>
            <person name="Portier P."/>
            <person name="Jacques M.-A."/>
            <person name="Fischer-Le Saux M."/>
        </authorList>
    </citation>
    <scope>NUCLEOTIDE SEQUENCE [LARGE SCALE GENOMIC DNA]</scope>
    <source>
        <strain evidence="4">CFBP1156</strain>
    </source>
</reference>
<dbReference type="AlphaFoldDB" id="A0A2S7EYK6"/>
<evidence type="ECO:0000313" key="4">
    <source>
        <dbReference type="Proteomes" id="UP000238261"/>
    </source>
</evidence>
<sequence>MKAVVIGGTGTLGKAVVQELARDHEVIAVGHTRGALTVDITDDASVQALFAALGPVDAIVSTSGELHFGELATLQPAQFALGLQHKLLGQVRLALLGQHHLNDGGSITLTGGIVADEPIRGGSNATTVNTALEGFVRAAACELRGGRRINVVSPTVLNESVERYAAFFPGFESVSAARAALAYRRSVAGIQSGRVFRVG</sequence>
<comment type="caution">
    <text evidence="3">The sequence shown here is derived from an EMBL/GenBank/DDBJ whole genome shotgun (WGS) entry which is preliminary data.</text>
</comment>
<dbReference type="Pfam" id="PF13561">
    <property type="entry name" value="adh_short_C2"/>
    <property type="match status" value="1"/>
</dbReference>
<evidence type="ECO:0000256" key="1">
    <source>
        <dbReference type="ARBA" id="ARBA00006484"/>
    </source>
</evidence>
<dbReference type="InterPro" id="IPR036291">
    <property type="entry name" value="NAD(P)-bd_dom_sf"/>
</dbReference>
<dbReference type="NCBIfam" id="NF005754">
    <property type="entry name" value="PRK07578.1"/>
    <property type="match status" value="1"/>
</dbReference>
<dbReference type="EMBL" id="MDEG01000005">
    <property type="protein sequence ID" value="PPU98232.1"/>
    <property type="molecule type" value="Genomic_DNA"/>
</dbReference>
<dbReference type="GO" id="GO:0016491">
    <property type="term" value="F:oxidoreductase activity"/>
    <property type="evidence" value="ECO:0007669"/>
    <property type="project" value="UniProtKB-KW"/>
</dbReference>
<keyword evidence="2" id="KW-0560">Oxidoreductase</keyword>
<proteinExistence type="inferred from homology"/>
<keyword evidence="4" id="KW-1185">Reference proteome</keyword>
<dbReference type="PANTHER" id="PTHR43477:SF1">
    <property type="entry name" value="DIHYDROANTICAPSIN 7-DEHYDROGENASE"/>
    <property type="match status" value="1"/>
</dbReference>
<dbReference type="CDD" id="cd11731">
    <property type="entry name" value="Lin1944_like_SDR_c"/>
    <property type="match status" value="1"/>
</dbReference>
<dbReference type="PRINTS" id="PR00081">
    <property type="entry name" value="GDHRDH"/>
</dbReference>
<name>A0A2S7EYK6_9XANT</name>
<dbReference type="InterPro" id="IPR051122">
    <property type="entry name" value="SDR_DHRS6-like"/>
</dbReference>
<evidence type="ECO:0000256" key="2">
    <source>
        <dbReference type="ARBA" id="ARBA00023002"/>
    </source>
</evidence>
<dbReference type="RefSeq" id="WP_046979502.1">
    <property type="nucleotide sequence ID" value="NZ_CP043476.1"/>
</dbReference>
<dbReference type="OrthoDB" id="9787486at2"/>
<comment type="similarity">
    <text evidence="1">Belongs to the short-chain dehydrogenases/reductases (SDR) family.</text>
</comment>
<evidence type="ECO:0000313" key="3">
    <source>
        <dbReference type="EMBL" id="PPU98232.1"/>
    </source>
</evidence>
<dbReference type="SUPFAM" id="SSF51735">
    <property type="entry name" value="NAD(P)-binding Rossmann-fold domains"/>
    <property type="match status" value="1"/>
</dbReference>
<dbReference type="PANTHER" id="PTHR43477">
    <property type="entry name" value="DIHYDROANTICAPSIN 7-DEHYDROGENASE"/>
    <property type="match status" value="1"/>
</dbReference>